<sequence length="362" mass="40477">MREGLVRRLLQLGIILLVLMIAAIVYIMFEATSGLWLKAARILLPFIVAVFLTYLLHPAVEWLDYKGIRRPYSILLIFGVFTGAFLLAVVKATPYLIAEGKDLLEELPVLANTYREWVSDFHTRTAWLPDNFQAKAEAWLERGEALTADLILGLVNLLRTIWDLMFLIIVIPFIVFYLLKDIRLIYKVIWYFTPEKWRAEGKQLITDVDESLGNYIRGQLLVCIGVGLVSFAGFWLIGLPYASLIAAFVALTNIIPYFGPIIGAVPAVAVALTEDVNLVFLVIGVIFVVQMIEGNVLAPLIVGRSLHMHPVLIIFALVVGGELAGILGLIVAVPLLAVAKVFIIHIRKLIRDKRPPVDHDPY</sequence>
<evidence type="ECO:0000313" key="7">
    <source>
        <dbReference type="EMBL" id="PYZ98785.1"/>
    </source>
</evidence>
<keyword evidence="8" id="KW-1185">Reference proteome</keyword>
<comment type="similarity">
    <text evidence="2">Belongs to the autoinducer-2 exporter (AI-2E) (TC 2.A.86) family.</text>
</comment>
<feature type="transmembrane region" description="Helical" evidence="6">
    <location>
        <begin position="72"/>
        <end position="97"/>
    </location>
</feature>
<evidence type="ECO:0000256" key="4">
    <source>
        <dbReference type="ARBA" id="ARBA00022989"/>
    </source>
</evidence>
<dbReference type="PANTHER" id="PTHR21716">
    <property type="entry name" value="TRANSMEMBRANE PROTEIN"/>
    <property type="match status" value="1"/>
</dbReference>
<dbReference type="Proteomes" id="UP000248066">
    <property type="component" value="Unassembled WGS sequence"/>
</dbReference>
<reference evidence="7 8" key="1">
    <citation type="submission" date="2017-10" db="EMBL/GenBank/DDBJ databases">
        <title>Bacillus sp. nov., a halophilic bacterium isolated from a Yangshapao Lake.</title>
        <authorList>
            <person name="Wang H."/>
        </authorList>
    </citation>
    <scope>NUCLEOTIDE SEQUENCE [LARGE SCALE GENOMIC DNA]</scope>
    <source>
        <strain evidence="7 8">YSP-3</strain>
    </source>
</reference>
<comment type="caution">
    <text evidence="7">The sequence shown here is derived from an EMBL/GenBank/DDBJ whole genome shotgun (WGS) entry which is preliminary data.</text>
</comment>
<feature type="transmembrane region" description="Helical" evidence="6">
    <location>
        <begin position="160"/>
        <end position="179"/>
    </location>
</feature>
<evidence type="ECO:0000256" key="1">
    <source>
        <dbReference type="ARBA" id="ARBA00004141"/>
    </source>
</evidence>
<organism evidence="7 8">
    <name type="scientific">Alteribacter lacisalsi</name>
    <dbReference type="NCBI Taxonomy" id="2045244"/>
    <lineage>
        <taxon>Bacteria</taxon>
        <taxon>Bacillati</taxon>
        <taxon>Bacillota</taxon>
        <taxon>Bacilli</taxon>
        <taxon>Bacillales</taxon>
        <taxon>Bacillaceae</taxon>
        <taxon>Alteribacter</taxon>
    </lineage>
</organism>
<keyword evidence="5 6" id="KW-0472">Membrane</keyword>
<feature type="transmembrane region" description="Helical" evidence="6">
    <location>
        <begin position="9"/>
        <end position="29"/>
    </location>
</feature>
<protein>
    <submittedName>
        <fullName evidence="7">AI-2E family transporter</fullName>
    </submittedName>
</protein>
<evidence type="ECO:0000256" key="2">
    <source>
        <dbReference type="ARBA" id="ARBA00009773"/>
    </source>
</evidence>
<dbReference type="InterPro" id="IPR002549">
    <property type="entry name" value="AI-2E-like"/>
</dbReference>
<feature type="transmembrane region" description="Helical" evidence="6">
    <location>
        <begin position="313"/>
        <end position="344"/>
    </location>
</feature>
<evidence type="ECO:0000256" key="6">
    <source>
        <dbReference type="SAM" id="Phobius"/>
    </source>
</evidence>
<dbReference type="AlphaFoldDB" id="A0A2W0HMH8"/>
<comment type="subcellular location">
    <subcellularLocation>
        <location evidence="1">Membrane</location>
        <topology evidence="1">Multi-pass membrane protein</topology>
    </subcellularLocation>
</comment>
<feature type="transmembrane region" description="Helical" evidence="6">
    <location>
        <begin position="220"/>
        <end position="238"/>
    </location>
</feature>
<gene>
    <name evidence="7" type="ORF">CR205_09490</name>
</gene>
<dbReference type="GO" id="GO:0016020">
    <property type="term" value="C:membrane"/>
    <property type="evidence" value="ECO:0007669"/>
    <property type="project" value="UniProtKB-SubCell"/>
</dbReference>
<dbReference type="Pfam" id="PF01594">
    <property type="entry name" value="AI-2E_transport"/>
    <property type="match status" value="1"/>
</dbReference>
<keyword evidence="4 6" id="KW-1133">Transmembrane helix</keyword>
<dbReference type="EMBL" id="PDOF01000001">
    <property type="protein sequence ID" value="PYZ98785.1"/>
    <property type="molecule type" value="Genomic_DNA"/>
</dbReference>
<feature type="transmembrane region" description="Helical" evidence="6">
    <location>
        <begin position="244"/>
        <end position="271"/>
    </location>
</feature>
<evidence type="ECO:0000256" key="3">
    <source>
        <dbReference type="ARBA" id="ARBA00022692"/>
    </source>
</evidence>
<name>A0A2W0HMH8_9BACI</name>
<keyword evidence="3 6" id="KW-0812">Transmembrane</keyword>
<accession>A0A2W0HMH8</accession>
<evidence type="ECO:0000256" key="5">
    <source>
        <dbReference type="ARBA" id="ARBA00023136"/>
    </source>
</evidence>
<dbReference type="GO" id="GO:0055085">
    <property type="term" value="P:transmembrane transport"/>
    <property type="evidence" value="ECO:0007669"/>
    <property type="project" value="TreeGrafter"/>
</dbReference>
<dbReference type="PANTHER" id="PTHR21716:SF15">
    <property type="entry name" value="TRANSPORT PROTEIN YRRI-RELATED"/>
    <property type="match status" value="1"/>
</dbReference>
<evidence type="ECO:0000313" key="8">
    <source>
        <dbReference type="Proteomes" id="UP000248066"/>
    </source>
</evidence>
<feature type="transmembrane region" description="Helical" evidence="6">
    <location>
        <begin position="278"/>
        <end position="301"/>
    </location>
</feature>
<dbReference type="OrthoDB" id="9793390at2"/>
<feature type="transmembrane region" description="Helical" evidence="6">
    <location>
        <begin position="35"/>
        <end position="60"/>
    </location>
</feature>
<dbReference type="RefSeq" id="WP_110518947.1">
    <property type="nucleotide sequence ID" value="NZ_PDOF01000001.1"/>
</dbReference>
<proteinExistence type="inferred from homology"/>